<dbReference type="SUPFAM" id="SSF55174">
    <property type="entry name" value="Alpha-L RNA-binding motif"/>
    <property type="match status" value="1"/>
</dbReference>
<evidence type="ECO:0000313" key="8">
    <source>
        <dbReference type="Proteomes" id="UP000316008"/>
    </source>
</evidence>
<dbReference type="InterPro" id="IPR018496">
    <property type="entry name" value="PsdUridine_synth_RsuA/RluB_CS"/>
</dbReference>
<dbReference type="SMART" id="SM00363">
    <property type="entry name" value="S4"/>
    <property type="match status" value="1"/>
</dbReference>
<dbReference type="Gene3D" id="3.30.70.580">
    <property type="entry name" value="Pseudouridine synthase I, catalytic domain, N-terminal subdomain"/>
    <property type="match status" value="1"/>
</dbReference>
<evidence type="ECO:0000256" key="3">
    <source>
        <dbReference type="PROSITE-ProRule" id="PRU00182"/>
    </source>
</evidence>
<evidence type="ECO:0000256" key="2">
    <source>
        <dbReference type="ARBA" id="ARBA00023235"/>
    </source>
</evidence>
<dbReference type="InterPro" id="IPR020103">
    <property type="entry name" value="PsdUridine_synth_cat_dom_sf"/>
</dbReference>
<name>A0A556N2V9_9FLAO</name>
<dbReference type="Gene3D" id="3.30.70.1560">
    <property type="entry name" value="Alpha-L RNA-binding motif"/>
    <property type="match status" value="1"/>
</dbReference>
<dbReference type="GO" id="GO:0000455">
    <property type="term" value="P:enzyme-directed rRNA pseudouridine synthesis"/>
    <property type="evidence" value="ECO:0007669"/>
    <property type="project" value="UniProtKB-ARBA"/>
</dbReference>
<dbReference type="FunFam" id="3.10.290.10:FF:000003">
    <property type="entry name" value="Pseudouridine synthase"/>
    <property type="match status" value="1"/>
</dbReference>
<keyword evidence="8" id="KW-1185">Reference proteome</keyword>
<dbReference type="InterPro" id="IPR002942">
    <property type="entry name" value="S4_RNA-bd"/>
</dbReference>
<dbReference type="InterPro" id="IPR050343">
    <property type="entry name" value="RsuA_PseudoU_synthase"/>
</dbReference>
<dbReference type="SUPFAM" id="SSF55120">
    <property type="entry name" value="Pseudouridine synthase"/>
    <property type="match status" value="1"/>
</dbReference>
<dbReference type="EC" id="5.4.99.-" evidence="4"/>
<gene>
    <name evidence="7" type="ORF">FO442_05090</name>
</gene>
<dbReference type="PROSITE" id="PS50889">
    <property type="entry name" value="S4"/>
    <property type="match status" value="1"/>
</dbReference>
<dbReference type="OrthoDB" id="9807213at2"/>
<proteinExistence type="inferred from homology"/>
<dbReference type="CDD" id="cd00165">
    <property type="entry name" value="S4"/>
    <property type="match status" value="1"/>
</dbReference>
<dbReference type="PANTHER" id="PTHR47683">
    <property type="entry name" value="PSEUDOURIDINE SYNTHASE FAMILY PROTEIN-RELATED"/>
    <property type="match status" value="1"/>
</dbReference>
<keyword evidence="2 4" id="KW-0413">Isomerase</keyword>
<dbReference type="NCBIfam" id="TIGR00093">
    <property type="entry name" value="pseudouridine synthase"/>
    <property type="match status" value="1"/>
</dbReference>
<dbReference type="Gene3D" id="3.10.290.10">
    <property type="entry name" value="RNA-binding S4 domain"/>
    <property type="match status" value="1"/>
</dbReference>
<keyword evidence="3" id="KW-0694">RNA-binding</keyword>
<comment type="caution">
    <text evidence="7">The sequence shown here is derived from an EMBL/GenBank/DDBJ whole genome shotgun (WGS) entry which is preliminary data.</text>
</comment>
<feature type="domain" description="RNA-binding S4" evidence="6">
    <location>
        <begin position="87"/>
        <end position="149"/>
    </location>
</feature>
<feature type="compositionally biased region" description="Low complexity" evidence="5">
    <location>
        <begin position="1"/>
        <end position="33"/>
    </location>
</feature>
<dbReference type="Pfam" id="PF01479">
    <property type="entry name" value="S4"/>
    <property type="match status" value="1"/>
</dbReference>
<evidence type="ECO:0000259" key="6">
    <source>
        <dbReference type="SMART" id="SM00363"/>
    </source>
</evidence>
<dbReference type="GO" id="GO:0120159">
    <property type="term" value="F:rRNA pseudouridine synthase activity"/>
    <property type="evidence" value="ECO:0007669"/>
    <property type="project" value="UniProtKB-ARBA"/>
</dbReference>
<protein>
    <recommendedName>
        <fullName evidence="4">Pseudouridine synthase</fullName>
        <ecNumber evidence="4">5.4.99.-</ecNumber>
    </recommendedName>
</protein>
<dbReference type="Pfam" id="PF00849">
    <property type="entry name" value="PseudoU_synth_2"/>
    <property type="match status" value="1"/>
</dbReference>
<dbReference type="CDD" id="cd02870">
    <property type="entry name" value="PseudoU_synth_RsuA_like"/>
    <property type="match status" value="1"/>
</dbReference>
<dbReference type="InterPro" id="IPR036986">
    <property type="entry name" value="S4_RNA-bd_sf"/>
</dbReference>
<evidence type="ECO:0000256" key="4">
    <source>
        <dbReference type="RuleBase" id="RU003887"/>
    </source>
</evidence>
<accession>A0A556N2V9</accession>
<dbReference type="RefSeq" id="WP_144332074.1">
    <property type="nucleotide sequence ID" value="NZ_VLPL01000002.1"/>
</dbReference>
<reference evidence="7 8" key="1">
    <citation type="submission" date="2019-07" db="EMBL/GenBank/DDBJ databases">
        <authorList>
            <person name="Huq M.A."/>
        </authorList>
    </citation>
    <scope>NUCLEOTIDE SEQUENCE [LARGE SCALE GENOMIC DNA]</scope>
    <source>
        <strain evidence="7 8">MAH-3</strain>
    </source>
</reference>
<dbReference type="PROSITE" id="PS01149">
    <property type="entry name" value="PSI_RSU"/>
    <property type="match status" value="1"/>
</dbReference>
<dbReference type="EMBL" id="VLPL01000002">
    <property type="protein sequence ID" value="TSJ46537.1"/>
    <property type="molecule type" value="Genomic_DNA"/>
</dbReference>
<dbReference type="InterPro" id="IPR000748">
    <property type="entry name" value="PsdUridine_synth_RsuA/RluB/E/F"/>
</dbReference>
<dbReference type="Proteomes" id="UP000316008">
    <property type="component" value="Unassembled WGS sequence"/>
</dbReference>
<evidence type="ECO:0000313" key="7">
    <source>
        <dbReference type="EMBL" id="TSJ46537.1"/>
    </source>
</evidence>
<dbReference type="InterPro" id="IPR020094">
    <property type="entry name" value="TruA/RsuA/RluB/E/F_N"/>
</dbReference>
<dbReference type="InterPro" id="IPR006145">
    <property type="entry name" value="PsdUridine_synth_RsuA/RluA"/>
</dbReference>
<dbReference type="InterPro" id="IPR042092">
    <property type="entry name" value="PsdUridine_s_RsuA/RluB/E/F_cat"/>
</dbReference>
<feature type="region of interest" description="Disordered" evidence="5">
    <location>
        <begin position="1"/>
        <end position="84"/>
    </location>
</feature>
<organism evidence="7 8">
    <name type="scientific">Fluviicola chungangensis</name>
    <dbReference type="NCBI Taxonomy" id="2597671"/>
    <lineage>
        <taxon>Bacteria</taxon>
        <taxon>Pseudomonadati</taxon>
        <taxon>Bacteroidota</taxon>
        <taxon>Flavobacteriia</taxon>
        <taxon>Flavobacteriales</taxon>
        <taxon>Crocinitomicaceae</taxon>
        <taxon>Fluviicola</taxon>
    </lineage>
</organism>
<sequence length="321" mass="35840">MNTRKTGTGKGRTTTGRGTKSSSKPTSRTGKPTANAGKPDAAKSRSAAPKSNSSRPKPEGAEGSSKSHFKPKVRKGDPLPTFNEDDVRLNKYLSNAGVCSRREADVLIQTGVVSVNGEIITELGYKIKKGDKVQYDGETINAETKRYVLLNKPKGFITTMDDPLGRKTVMGLVINACKERIYPVGRLDRDTTGLLLFTNDGDMAKKLTHPRYEATKIYHVETDKPVQKEHLELLMRGIELEDGRIQADKAEYVTDGKSAREVGIEIHSGKNRIVRRMFEKLGYEVVKLDRVQFASLTKKDLPRGYYRHLTEKEVHFLKMTK</sequence>
<dbReference type="PANTHER" id="PTHR47683:SF2">
    <property type="entry name" value="RNA-BINDING S4 DOMAIN-CONTAINING PROTEIN"/>
    <property type="match status" value="1"/>
</dbReference>
<evidence type="ECO:0000256" key="1">
    <source>
        <dbReference type="ARBA" id="ARBA00008348"/>
    </source>
</evidence>
<comment type="similarity">
    <text evidence="1 4">Belongs to the pseudouridine synthase RsuA family.</text>
</comment>
<evidence type="ECO:0000256" key="5">
    <source>
        <dbReference type="SAM" id="MobiDB-lite"/>
    </source>
</evidence>
<dbReference type="AlphaFoldDB" id="A0A556N2V9"/>
<dbReference type="GO" id="GO:0003723">
    <property type="term" value="F:RNA binding"/>
    <property type="evidence" value="ECO:0007669"/>
    <property type="project" value="UniProtKB-KW"/>
</dbReference>